<accession>A0ABZ0IVH7</accession>
<dbReference type="SUPFAM" id="SSF109854">
    <property type="entry name" value="DinB/YfiT-like putative metalloenzymes"/>
    <property type="match status" value="1"/>
</dbReference>
<name>A0ABZ0IVH7_9BACT</name>
<protein>
    <recommendedName>
        <fullName evidence="3">DinB family protein</fullName>
    </recommendedName>
</protein>
<dbReference type="InterPro" id="IPR034660">
    <property type="entry name" value="DinB/YfiT-like"/>
</dbReference>
<organism evidence="1 2">
    <name type="scientific">Imperialibacter roseus</name>
    <dbReference type="NCBI Taxonomy" id="1324217"/>
    <lineage>
        <taxon>Bacteria</taxon>
        <taxon>Pseudomonadati</taxon>
        <taxon>Bacteroidota</taxon>
        <taxon>Cytophagia</taxon>
        <taxon>Cytophagales</taxon>
        <taxon>Flammeovirgaceae</taxon>
        <taxon>Imperialibacter</taxon>
    </lineage>
</organism>
<evidence type="ECO:0000313" key="1">
    <source>
        <dbReference type="EMBL" id="WOK07945.1"/>
    </source>
</evidence>
<evidence type="ECO:0000313" key="2">
    <source>
        <dbReference type="Proteomes" id="UP001302349"/>
    </source>
</evidence>
<proteinExistence type="predicted"/>
<dbReference type="Proteomes" id="UP001302349">
    <property type="component" value="Chromosome"/>
</dbReference>
<reference evidence="1 2" key="1">
    <citation type="journal article" date="2023" name="Microbiol. Resour. Announc.">
        <title>Complete Genome Sequence of Imperialibacter roseus strain P4T.</title>
        <authorList>
            <person name="Tizabi D.R."/>
            <person name="Bachvaroff T."/>
            <person name="Hill R.T."/>
        </authorList>
    </citation>
    <scope>NUCLEOTIDE SEQUENCE [LARGE SCALE GENOMIC DNA]</scope>
    <source>
        <strain evidence="1 2">P4T</strain>
    </source>
</reference>
<dbReference type="RefSeq" id="WP_317490593.1">
    <property type="nucleotide sequence ID" value="NZ_CP136051.1"/>
</dbReference>
<keyword evidence="2" id="KW-1185">Reference proteome</keyword>
<gene>
    <name evidence="1" type="ORF">RT717_04790</name>
</gene>
<dbReference type="EMBL" id="CP136051">
    <property type="protein sequence ID" value="WOK07945.1"/>
    <property type="molecule type" value="Genomic_DNA"/>
</dbReference>
<evidence type="ECO:0008006" key="3">
    <source>
        <dbReference type="Google" id="ProtNLM"/>
    </source>
</evidence>
<sequence length="147" mass="16282">MNNELLRHTVAAIRYRLTKAIAQTSDGFGEYKVSAHTRTPNEIINHMTDLALKATMMVEEGHFNSPAPPSLTFTKEVARFNDSLTALSRVLEAKELDPSLVKKLLQGPILDMATHVGQIAMLNGLNGNKVPNENYFAADLKNIHPEE</sequence>